<dbReference type="GO" id="GO:0005524">
    <property type="term" value="F:ATP binding"/>
    <property type="evidence" value="ECO:0007669"/>
    <property type="project" value="UniProtKB-KW"/>
</dbReference>
<name>A0A364VBB4_9CORY</name>
<dbReference type="InterPro" id="IPR003812">
    <property type="entry name" value="Fido"/>
</dbReference>
<dbReference type="Proteomes" id="UP000251047">
    <property type="component" value="Unassembled WGS sequence"/>
</dbReference>
<evidence type="ECO:0000256" key="1">
    <source>
        <dbReference type="PIRSR" id="PIRSR038925-1"/>
    </source>
</evidence>
<evidence type="ECO:0000259" key="4">
    <source>
        <dbReference type="PROSITE" id="PS51459"/>
    </source>
</evidence>
<feature type="binding site" evidence="1">
    <location>
        <begin position="192"/>
        <end position="198"/>
    </location>
    <ligand>
        <name>ATP</name>
        <dbReference type="ChEBI" id="CHEBI:30616"/>
    </ligand>
</feature>
<dbReference type="EMBL" id="PHQP01000037">
    <property type="protein sequence ID" value="RAV33927.1"/>
    <property type="molecule type" value="Genomic_DNA"/>
</dbReference>
<sequence>MPRELEYSSELVRELTRASSALGHLKGLNVLISDPRVLIGPYIKREALASSRIEGTQASLSDVFESEVSEDEVSDDIKEVQRYLDASKLAFELREKLPMTQRLLLKVHRVLMEGVRGEERQPGKLRTSPVWIGASGDTPSTAPFVPPLPQYLGDLLTDWEKFVNDDGQRLPTVIQAALMHYQFETIHPFLDGNGRIGRLLINLLLRERNELEHPLLYLFHYFETHRAEYYNALQGVREKGDIENWLKFFCRAVSEQADDAVFRPIKMVELIEAYRAQAASARSNLPRLIDIISINPIVTVRSVAKALGITEQGARNILRTDASSEFAWIDRSGTSGRGGRERWVARDFLESMEGPMTYLE</sequence>
<feature type="binding site" evidence="1">
    <location>
        <position position="54"/>
    </location>
    <ligand>
        <name>ATP</name>
        <dbReference type="ChEBI" id="CHEBI:30616"/>
    </ligand>
</feature>
<evidence type="ECO:0000256" key="3">
    <source>
        <dbReference type="PIRSR" id="PIRSR640198-2"/>
    </source>
</evidence>
<reference evidence="5 6" key="1">
    <citation type="journal article" date="2018" name="Syst. Appl. Microbiol.">
        <title>Corynebacterium heidelbergense sp. nov., isolated from the preen glands of Egyptian geese (Alopochen aegyptiacus).</title>
        <authorList>
            <person name="Braun M.S."/>
            <person name="Wang E."/>
            <person name="Zimmermann S."/>
            <person name="Wink M."/>
        </authorList>
    </citation>
    <scope>NUCLEOTIDE SEQUENCE [LARGE SCALE GENOMIC DNA]</scope>
    <source>
        <strain evidence="5 6">DSM 104638</strain>
    </source>
</reference>
<dbReference type="InterPro" id="IPR025758">
    <property type="entry name" value="Fic/DOC_N"/>
</dbReference>
<feature type="binding site" evidence="1">
    <location>
        <position position="229"/>
    </location>
    <ligand>
        <name>ATP</name>
        <dbReference type="ChEBI" id="CHEBI:30616"/>
    </ligand>
</feature>
<dbReference type="InterPro" id="IPR026287">
    <property type="entry name" value="SoFic-like"/>
</dbReference>
<feature type="binding site" evidence="1">
    <location>
        <position position="187"/>
    </location>
    <ligand>
        <name>ATP</name>
        <dbReference type="ChEBI" id="CHEBI:30616"/>
    </ligand>
</feature>
<dbReference type="SUPFAM" id="SSF140931">
    <property type="entry name" value="Fic-like"/>
    <property type="match status" value="1"/>
</dbReference>
<dbReference type="PIRSF" id="PIRSF038925">
    <property type="entry name" value="AMP-prot_trans"/>
    <property type="match status" value="1"/>
</dbReference>
<dbReference type="InterPro" id="IPR036597">
    <property type="entry name" value="Fido-like_dom_sf"/>
</dbReference>
<dbReference type="Pfam" id="PF13784">
    <property type="entry name" value="Fic_N"/>
    <property type="match status" value="1"/>
</dbReference>
<evidence type="ECO:0000313" key="5">
    <source>
        <dbReference type="EMBL" id="RAV33927.1"/>
    </source>
</evidence>
<evidence type="ECO:0000256" key="2">
    <source>
        <dbReference type="PIRSR" id="PIRSR640198-1"/>
    </source>
</evidence>
<proteinExistence type="predicted"/>
<dbReference type="PANTHER" id="PTHR13504">
    <property type="entry name" value="FIDO DOMAIN-CONTAINING PROTEIN DDB_G0283145"/>
    <property type="match status" value="1"/>
</dbReference>
<feature type="domain" description="Fido" evidence="4">
    <location>
        <begin position="99"/>
        <end position="251"/>
    </location>
</feature>
<dbReference type="Gene3D" id="1.10.3290.10">
    <property type="entry name" value="Fido-like domain"/>
    <property type="match status" value="1"/>
</dbReference>
<dbReference type="AlphaFoldDB" id="A0A364VBB4"/>
<dbReference type="Pfam" id="PF02661">
    <property type="entry name" value="Fic"/>
    <property type="match status" value="1"/>
</dbReference>
<dbReference type="RefSeq" id="WP_112769580.1">
    <property type="nucleotide sequence ID" value="NZ_PHQP01000037.1"/>
</dbReference>
<feature type="binding site" evidence="3">
    <location>
        <begin position="229"/>
        <end position="230"/>
    </location>
    <ligand>
        <name>ATP</name>
        <dbReference type="ChEBI" id="CHEBI:30616"/>
    </ligand>
</feature>
<feature type="binding site" evidence="3">
    <location>
        <begin position="191"/>
        <end position="198"/>
    </location>
    <ligand>
        <name>ATP</name>
        <dbReference type="ChEBI" id="CHEBI:30616"/>
    </ligand>
</feature>
<dbReference type="PANTHER" id="PTHR13504:SF38">
    <property type="entry name" value="FIDO DOMAIN-CONTAINING PROTEIN"/>
    <property type="match status" value="1"/>
</dbReference>
<dbReference type="PROSITE" id="PS51459">
    <property type="entry name" value="FIDO"/>
    <property type="match status" value="1"/>
</dbReference>
<gene>
    <name evidence="5" type="ORF">CWC39_05875</name>
</gene>
<evidence type="ECO:0000313" key="6">
    <source>
        <dbReference type="Proteomes" id="UP000251047"/>
    </source>
</evidence>
<comment type="caution">
    <text evidence="5">The sequence shown here is derived from an EMBL/GenBank/DDBJ whole genome shotgun (WGS) entry which is preliminary data.</text>
</comment>
<feature type="active site" evidence="2">
    <location>
        <position position="187"/>
    </location>
</feature>
<protein>
    <submittedName>
        <fullName evidence="5">Fic family protein</fullName>
    </submittedName>
</protein>
<keyword evidence="1" id="KW-0547">Nucleotide-binding</keyword>
<keyword evidence="1" id="KW-0067">ATP-binding</keyword>
<dbReference type="InterPro" id="IPR040198">
    <property type="entry name" value="Fido_containing"/>
</dbReference>
<organism evidence="5 6">
    <name type="scientific">Corynebacterium heidelbergense</name>
    <dbReference type="NCBI Taxonomy" id="2055947"/>
    <lineage>
        <taxon>Bacteria</taxon>
        <taxon>Bacillati</taxon>
        <taxon>Actinomycetota</taxon>
        <taxon>Actinomycetes</taxon>
        <taxon>Mycobacteriales</taxon>
        <taxon>Corynebacteriaceae</taxon>
        <taxon>Corynebacterium</taxon>
    </lineage>
</organism>
<accession>A0A364VBB4</accession>